<dbReference type="GO" id="GO:0005524">
    <property type="term" value="F:ATP binding"/>
    <property type="evidence" value="ECO:0007669"/>
    <property type="project" value="UniProtKB-KW"/>
</dbReference>
<dbReference type="GO" id="GO:0000820">
    <property type="term" value="P:regulation of glutamine family amino acid metabolic process"/>
    <property type="evidence" value="ECO:0007669"/>
    <property type="project" value="TreeGrafter"/>
</dbReference>
<dbReference type="InterPro" id="IPR023057">
    <property type="entry name" value="GlnE"/>
</dbReference>
<dbReference type="NCBIfam" id="NF008292">
    <property type="entry name" value="PRK11072.1"/>
    <property type="match status" value="1"/>
</dbReference>
<dbReference type="PANTHER" id="PTHR30621:SF0">
    <property type="entry name" value="BIFUNCTIONAL GLUTAMINE SYNTHETASE ADENYLYLTRANSFERASE_ADENYLYL-REMOVING ENZYME"/>
    <property type="match status" value="1"/>
</dbReference>
<accession>A0A7W9AH54</accession>
<dbReference type="InterPro" id="IPR043519">
    <property type="entry name" value="NT_sf"/>
</dbReference>
<organism evidence="9 10">
    <name type="scientific">Sphingobium boeckii</name>
    <dbReference type="NCBI Taxonomy" id="1082345"/>
    <lineage>
        <taxon>Bacteria</taxon>
        <taxon>Pseudomonadati</taxon>
        <taxon>Pseudomonadota</taxon>
        <taxon>Alphaproteobacteria</taxon>
        <taxon>Sphingomonadales</taxon>
        <taxon>Sphingomonadaceae</taxon>
        <taxon>Sphingobium</taxon>
    </lineage>
</organism>
<evidence type="ECO:0000256" key="2">
    <source>
        <dbReference type="ARBA" id="ARBA00022695"/>
    </source>
</evidence>
<keyword evidence="3" id="KW-0547">Nucleotide-binding</keyword>
<gene>
    <name evidence="9" type="ORF">FHS49_001430</name>
</gene>
<dbReference type="GO" id="GO:0008882">
    <property type="term" value="F:[glutamate-ammonia-ligase] adenylyltransferase activity"/>
    <property type="evidence" value="ECO:0007669"/>
    <property type="project" value="UniProtKB-EC"/>
</dbReference>
<keyword evidence="4" id="KW-0067">ATP-binding</keyword>
<dbReference type="PANTHER" id="PTHR30621">
    <property type="entry name" value="GLUTAMINE SYNTHETASE ADENYLYLTRANSFERASE"/>
    <property type="match status" value="1"/>
</dbReference>
<dbReference type="InterPro" id="IPR013546">
    <property type="entry name" value="PII_UdlTrfase/GS_AdlTrfase"/>
</dbReference>
<dbReference type="SUPFAM" id="SSF81593">
    <property type="entry name" value="Nucleotidyltransferase substrate binding subunit/domain"/>
    <property type="match status" value="2"/>
</dbReference>
<proteinExistence type="predicted"/>
<reference evidence="9 10" key="1">
    <citation type="submission" date="2020-08" db="EMBL/GenBank/DDBJ databases">
        <title>Genomic Encyclopedia of Type Strains, Phase IV (KMG-IV): sequencing the most valuable type-strain genomes for metagenomic binning, comparative biology and taxonomic classification.</title>
        <authorList>
            <person name="Goeker M."/>
        </authorList>
    </citation>
    <scope>NUCLEOTIDE SEQUENCE [LARGE SCALE GENOMIC DNA]</scope>
    <source>
        <strain evidence="9 10">DSM 25079</strain>
    </source>
</reference>
<feature type="domain" description="PII-uridylyltransferase/Glutamine-synthetase adenylyltransferase" evidence="8">
    <location>
        <begin position="261"/>
        <end position="378"/>
    </location>
</feature>
<keyword evidence="6" id="KW-0511">Multifunctional enzyme</keyword>
<comment type="caution">
    <text evidence="9">The sequence shown here is derived from an EMBL/GenBank/DDBJ whole genome shotgun (WGS) entry which is preliminary data.</text>
</comment>
<evidence type="ECO:0000313" key="10">
    <source>
        <dbReference type="Proteomes" id="UP000549617"/>
    </source>
</evidence>
<evidence type="ECO:0000256" key="3">
    <source>
        <dbReference type="ARBA" id="ARBA00022741"/>
    </source>
</evidence>
<evidence type="ECO:0000259" key="8">
    <source>
        <dbReference type="Pfam" id="PF08335"/>
    </source>
</evidence>
<name>A0A7W9AH54_9SPHN</name>
<keyword evidence="2 9" id="KW-0548">Nucleotidyltransferase</keyword>
<keyword evidence="1 9" id="KW-0808">Transferase</keyword>
<feature type="domain" description="Glutamate-ammonia ligase adenylyltransferase repeated" evidence="7">
    <location>
        <begin position="14"/>
        <end position="236"/>
    </location>
</feature>
<dbReference type="Proteomes" id="UP000549617">
    <property type="component" value="Unassembled WGS sequence"/>
</dbReference>
<evidence type="ECO:0000256" key="1">
    <source>
        <dbReference type="ARBA" id="ARBA00022679"/>
    </source>
</evidence>
<dbReference type="Gene3D" id="1.20.120.1510">
    <property type="match status" value="1"/>
</dbReference>
<dbReference type="Gene3D" id="1.20.120.330">
    <property type="entry name" value="Nucleotidyltransferases domain 2"/>
    <property type="match status" value="2"/>
</dbReference>
<keyword evidence="9" id="KW-0436">Ligase</keyword>
<dbReference type="RefSeq" id="WP_184016747.1">
    <property type="nucleotide sequence ID" value="NZ_JACIJC010000002.1"/>
</dbReference>
<dbReference type="GO" id="GO:0016874">
    <property type="term" value="F:ligase activity"/>
    <property type="evidence" value="ECO:0007669"/>
    <property type="project" value="UniProtKB-KW"/>
</dbReference>
<dbReference type="SUPFAM" id="SSF81301">
    <property type="entry name" value="Nucleotidyltransferase"/>
    <property type="match status" value="2"/>
</dbReference>
<dbReference type="EC" id="2.7.7.42" evidence="9"/>
<dbReference type="Pfam" id="PF08335">
    <property type="entry name" value="GlnD_UR_UTase"/>
    <property type="match status" value="1"/>
</dbReference>
<evidence type="ECO:0000256" key="5">
    <source>
        <dbReference type="ARBA" id="ARBA00022842"/>
    </source>
</evidence>
<keyword evidence="10" id="KW-1185">Reference proteome</keyword>
<dbReference type="Pfam" id="PF03710">
    <property type="entry name" value="GlnE"/>
    <property type="match status" value="2"/>
</dbReference>
<dbReference type="NCBIfam" id="NF010706">
    <property type="entry name" value="PRK14108.1"/>
    <property type="match status" value="1"/>
</dbReference>
<dbReference type="AlphaFoldDB" id="A0A7W9AH54"/>
<evidence type="ECO:0000256" key="4">
    <source>
        <dbReference type="ARBA" id="ARBA00022840"/>
    </source>
</evidence>
<evidence type="ECO:0000259" key="7">
    <source>
        <dbReference type="Pfam" id="PF03710"/>
    </source>
</evidence>
<dbReference type="CDD" id="cd05401">
    <property type="entry name" value="NT_GlnE_GlnD_like"/>
    <property type="match status" value="2"/>
</dbReference>
<dbReference type="EMBL" id="JACIJC010000002">
    <property type="protein sequence ID" value="MBB5685422.1"/>
    <property type="molecule type" value="Genomic_DNA"/>
</dbReference>
<protein>
    <submittedName>
        <fullName evidence="9">Glutamate-ammonia-ligase adenylyltransferase</fullName>
        <ecNumber evidence="9">2.7.7.42</ecNumber>
    </submittedName>
</protein>
<dbReference type="GO" id="GO:0005829">
    <property type="term" value="C:cytosol"/>
    <property type="evidence" value="ECO:0007669"/>
    <property type="project" value="TreeGrafter"/>
</dbReference>
<evidence type="ECO:0000313" key="9">
    <source>
        <dbReference type="EMBL" id="MBB5685422.1"/>
    </source>
</evidence>
<keyword evidence="5" id="KW-0460">Magnesium</keyword>
<sequence length="901" mass="97993">MNTTIAIAGALDRAERHSPFLRHLIDRNRDLVDILASGDCQGALTHARARAAEEGNVARAMRIERNGYALALAIGDLAGVFPLETVVSELSALADRTLDRAIRTAIAERTPGAGPDGFAALALGKHGSSELNYSSDIDPILIFDPETLPHSSREEPVEAAARIARRVVQLMQERDADGYVFRVDLRLRPSSEVTPPALPVEAALSYYESSALPWERAAFIRSRAAAGDKALGQYFLDAIRPFVWRRGLDYGAIAEIRGISRRIRDHHAQGQKLGPGYDLKRGRGGIREVEFYAQIHQMIYGGRETPLRTPATLDALAALADAGRIDPQDASDLAEAYRLYRTIEHRLQMVDDQQTHSLPKDAAALDGVAKLHGLESGAALINLLDGPIARVGRIYDGLDDEAETQERNVSHDSARLETWLAEAGFPDPATAQVRITKWRDGSVRAVRTDAAREALERVLPSLLTAIGQSPDPQQALNRLDDVIIRLPSALNLFRLLDARPALARLLGDILSHAPVLAELLGRRPDLLDGLIDQTALELPPALDVLIAECGRTERGADYQQLLDSVRVTVNERRFALGVQIVEGAQDPLDVANGYARVAEAAIEILASRTVAEFEEAHGRVPDSELLIIGLGRLGGGALTNASDLDVIYVFTGDYAAESDGKKPLGAVHYYNRLAQRITGALSVPTAAGPLYEVDTRLRPSGAQGPLTVSLDAFERYQREDAWTWEHMALTRARLVFGSKAGRAQVMKVVANVLSAPRDADVLLADAIKMRADMAMHKPPCGPLDVKLIPGGLVDLEFCVHVAQLRYGEGLNPALRQAIGALADKGRLPKGLDAAHALLVRMLVTLRLVSPSCDYPDDATKALVARACRTENWDALLDAYAAARQSVLDCWHHVFGEPRESE</sequence>
<dbReference type="Gene3D" id="3.30.460.10">
    <property type="entry name" value="Beta Polymerase, domain 2"/>
    <property type="match status" value="2"/>
</dbReference>
<evidence type="ECO:0000256" key="6">
    <source>
        <dbReference type="ARBA" id="ARBA00023268"/>
    </source>
</evidence>
<dbReference type="InterPro" id="IPR005190">
    <property type="entry name" value="GlnE_rpt_dom"/>
</dbReference>
<feature type="domain" description="Glutamate-ammonia ligase adenylyltransferase repeated" evidence="7">
    <location>
        <begin position="506"/>
        <end position="744"/>
    </location>
</feature>